<gene>
    <name evidence="1" type="primary">jg16750</name>
    <name evidence="1" type="ORF">PAEG_LOCUS3243</name>
</gene>
<feature type="non-terminal residue" evidence="1">
    <location>
        <position position="1"/>
    </location>
</feature>
<evidence type="ECO:0000313" key="1">
    <source>
        <dbReference type="EMBL" id="CAH2211426.1"/>
    </source>
</evidence>
<keyword evidence="2" id="KW-1185">Reference proteome</keyword>
<proteinExistence type="predicted"/>
<organism evidence="1 2">
    <name type="scientific">Pararge aegeria aegeria</name>
    <dbReference type="NCBI Taxonomy" id="348720"/>
    <lineage>
        <taxon>Eukaryota</taxon>
        <taxon>Metazoa</taxon>
        <taxon>Ecdysozoa</taxon>
        <taxon>Arthropoda</taxon>
        <taxon>Hexapoda</taxon>
        <taxon>Insecta</taxon>
        <taxon>Pterygota</taxon>
        <taxon>Neoptera</taxon>
        <taxon>Endopterygota</taxon>
        <taxon>Lepidoptera</taxon>
        <taxon>Glossata</taxon>
        <taxon>Ditrysia</taxon>
        <taxon>Papilionoidea</taxon>
        <taxon>Nymphalidae</taxon>
        <taxon>Satyrinae</taxon>
        <taxon>Satyrini</taxon>
        <taxon>Parargina</taxon>
        <taxon>Pararge</taxon>
    </lineage>
</organism>
<dbReference type="OrthoDB" id="10065302at2759"/>
<dbReference type="AlphaFoldDB" id="A0A8S4QJ93"/>
<comment type="caution">
    <text evidence="1">The sequence shown here is derived from an EMBL/GenBank/DDBJ whole genome shotgun (WGS) entry which is preliminary data.</text>
</comment>
<name>A0A8S4QJ93_9NEOP</name>
<dbReference type="EMBL" id="CAKXAJ010010239">
    <property type="protein sequence ID" value="CAH2211426.1"/>
    <property type="molecule type" value="Genomic_DNA"/>
</dbReference>
<protein>
    <submittedName>
        <fullName evidence="1">Jg16750 protein</fullName>
    </submittedName>
</protein>
<reference evidence="1" key="1">
    <citation type="submission" date="2022-03" db="EMBL/GenBank/DDBJ databases">
        <authorList>
            <person name="Lindestad O."/>
        </authorList>
    </citation>
    <scope>NUCLEOTIDE SEQUENCE</scope>
</reference>
<accession>A0A8S4QJ93</accession>
<evidence type="ECO:0000313" key="2">
    <source>
        <dbReference type="Proteomes" id="UP000838756"/>
    </source>
</evidence>
<sequence>SVARVAKFLGSTGTPILTTGGFSFDFVESKQTCDDEFYMMVRTGPVGFKDLAYFLIDVMRQ</sequence>
<dbReference type="Proteomes" id="UP000838756">
    <property type="component" value="Unassembled WGS sequence"/>
</dbReference>